<organism evidence="3">
    <name type="scientific">Capitella teleta</name>
    <name type="common">Polychaete worm</name>
    <dbReference type="NCBI Taxonomy" id="283909"/>
    <lineage>
        <taxon>Eukaryota</taxon>
        <taxon>Metazoa</taxon>
        <taxon>Spiralia</taxon>
        <taxon>Lophotrochozoa</taxon>
        <taxon>Annelida</taxon>
        <taxon>Polychaeta</taxon>
        <taxon>Sedentaria</taxon>
        <taxon>Scolecida</taxon>
        <taxon>Capitellidae</taxon>
        <taxon>Capitella</taxon>
    </lineage>
</organism>
<sequence>KRLYHLRKLKEFKVSPKLQELFYHATIESVMLFACTVWGNGLNRHDEKKIRRIQKIAQSISGGNITQWKTNTIKRTIKLAKKIMQDQRRPLNRHYKLLPSGRRLSIPRIRTARFKRTFIPSSIISINSCGQTHPFGIKCLSYLI</sequence>
<dbReference type="Pfam" id="PF09004">
    <property type="entry name" value="ALKBH8_N"/>
    <property type="match status" value="1"/>
</dbReference>
<evidence type="ECO:0000313" key="5">
    <source>
        <dbReference type="Proteomes" id="UP000014760"/>
    </source>
</evidence>
<evidence type="ECO:0000256" key="1">
    <source>
        <dbReference type="SAM" id="Phobius"/>
    </source>
</evidence>
<gene>
    <name evidence="3" type="ORF">CAPTEDRAFT_132879</name>
</gene>
<dbReference type="InterPro" id="IPR015095">
    <property type="entry name" value="AlkB_hom8_N"/>
</dbReference>
<dbReference type="OrthoDB" id="425014at2759"/>
<evidence type="ECO:0000313" key="3">
    <source>
        <dbReference type="EMBL" id="ELT97799.1"/>
    </source>
</evidence>
<keyword evidence="1" id="KW-0812">Transmembrane</keyword>
<dbReference type="EnsemblMetazoa" id="CapteT132879">
    <property type="protein sequence ID" value="CapteP132879"/>
    <property type="gene ID" value="CapteG132879"/>
</dbReference>
<keyword evidence="5" id="KW-1185">Reference proteome</keyword>
<reference evidence="3 5" key="2">
    <citation type="journal article" date="2013" name="Nature">
        <title>Insights into bilaterian evolution from three spiralian genomes.</title>
        <authorList>
            <person name="Simakov O."/>
            <person name="Marletaz F."/>
            <person name="Cho S.J."/>
            <person name="Edsinger-Gonzales E."/>
            <person name="Havlak P."/>
            <person name="Hellsten U."/>
            <person name="Kuo D.H."/>
            <person name="Larsson T."/>
            <person name="Lv J."/>
            <person name="Arendt D."/>
            <person name="Savage R."/>
            <person name="Osoegawa K."/>
            <person name="de Jong P."/>
            <person name="Grimwood J."/>
            <person name="Chapman J.A."/>
            <person name="Shapiro H."/>
            <person name="Aerts A."/>
            <person name="Otillar R.P."/>
            <person name="Terry A.Y."/>
            <person name="Boore J.L."/>
            <person name="Grigoriev I.V."/>
            <person name="Lindberg D.R."/>
            <person name="Seaver E.C."/>
            <person name="Weisblat D.A."/>
            <person name="Putnam N.H."/>
            <person name="Rokhsar D.S."/>
        </authorList>
    </citation>
    <scope>NUCLEOTIDE SEQUENCE</scope>
    <source>
        <strain evidence="3 5">I ESC-2004</strain>
    </source>
</reference>
<protein>
    <recommendedName>
        <fullName evidence="2">Alkylated DNA repair protein AlkB homologue 8 N-terminal domain-containing protein</fullName>
    </recommendedName>
</protein>
<dbReference type="HOGENOM" id="CLU_150415_0_0_1"/>
<keyword evidence="1" id="KW-1133">Transmembrane helix</keyword>
<dbReference type="Proteomes" id="UP000014760">
    <property type="component" value="Unassembled WGS sequence"/>
</dbReference>
<keyword evidence="1" id="KW-0472">Membrane</keyword>
<proteinExistence type="predicted"/>
<dbReference type="GO" id="GO:0016706">
    <property type="term" value="F:2-oxoglutarate-dependent dioxygenase activity"/>
    <property type="evidence" value="ECO:0007669"/>
    <property type="project" value="InterPro"/>
</dbReference>
<name>R7TVU2_CAPTE</name>
<feature type="transmembrane region" description="Helical" evidence="1">
    <location>
        <begin position="21"/>
        <end position="39"/>
    </location>
</feature>
<dbReference type="OMA" id="ENRWECA"/>
<dbReference type="EMBL" id="AMQN01002151">
    <property type="status" value="NOT_ANNOTATED_CDS"/>
    <property type="molecule type" value="Genomic_DNA"/>
</dbReference>
<evidence type="ECO:0000313" key="4">
    <source>
        <dbReference type="EnsemblMetazoa" id="CapteP132879"/>
    </source>
</evidence>
<dbReference type="AlphaFoldDB" id="R7TVU2"/>
<reference evidence="4" key="3">
    <citation type="submission" date="2015-06" db="UniProtKB">
        <authorList>
            <consortium name="EnsemblMetazoa"/>
        </authorList>
    </citation>
    <scope>IDENTIFICATION</scope>
</reference>
<accession>R7TVU2</accession>
<feature type="non-terminal residue" evidence="3">
    <location>
        <position position="1"/>
    </location>
</feature>
<dbReference type="GO" id="GO:0008168">
    <property type="term" value="F:methyltransferase activity"/>
    <property type="evidence" value="ECO:0007669"/>
    <property type="project" value="InterPro"/>
</dbReference>
<feature type="domain" description="Alkylated DNA repair protein AlkB homologue 8 N-terminal" evidence="2">
    <location>
        <begin position="2"/>
        <end position="29"/>
    </location>
</feature>
<reference evidence="5" key="1">
    <citation type="submission" date="2012-12" db="EMBL/GenBank/DDBJ databases">
        <authorList>
            <person name="Hellsten U."/>
            <person name="Grimwood J."/>
            <person name="Chapman J.A."/>
            <person name="Shapiro H."/>
            <person name="Aerts A."/>
            <person name="Otillar R.P."/>
            <person name="Terry A.Y."/>
            <person name="Boore J.L."/>
            <person name="Simakov O."/>
            <person name="Marletaz F."/>
            <person name="Cho S.-J."/>
            <person name="Edsinger-Gonzales E."/>
            <person name="Havlak P."/>
            <person name="Kuo D.-H."/>
            <person name="Larsson T."/>
            <person name="Lv J."/>
            <person name="Arendt D."/>
            <person name="Savage R."/>
            <person name="Osoegawa K."/>
            <person name="de Jong P."/>
            <person name="Lindberg D.R."/>
            <person name="Seaver E.C."/>
            <person name="Weisblat D.A."/>
            <person name="Putnam N.H."/>
            <person name="Grigoriev I.V."/>
            <person name="Rokhsar D.S."/>
        </authorList>
    </citation>
    <scope>NUCLEOTIDE SEQUENCE</scope>
    <source>
        <strain evidence="5">I ESC-2004</strain>
    </source>
</reference>
<dbReference type="EMBL" id="KB308479">
    <property type="protein sequence ID" value="ELT97799.1"/>
    <property type="molecule type" value="Genomic_DNA"/>
</dbReference>
<evidence type="ECO:0000259" key="2">
    <source>
        <dbReference type="Pfam" id="PF09004"/>
    </source>
</evidence>